<evidence type="ECO:0000256" key="1">
    <source>
        <dbReference type="ARBA" id="ARBA00008416"/>
    </source>
</evidence>
<dbReference type="CDD" id="cd02909">
    <property type="entry name" value="cupin_pirin_N"/>
    <property type="match status" value="1"/>
</dbReference>
<evidence type="ECO:0000313" key="6">
    <source>
        <dbReference type="EMBL" id="OXZ39636.1"/>
    </source>
</evidence>
<dbReference type="InterPro" id="IPR014710">
    <property type="entry name" value="RmlC-like_jellyroll"/>
</dbReference>
<feature type="domain" description="Pirin C-terminal" evidence="5">
    <location>
        <begin position="173"/>
        <end position="272"/>
    </location>
</feature>
<dbReference type="AlphaFoldDB" id="A0A233W4Q0"/>
<dbReference type="InterPro" id="IPR003829">
    <property type="entry name" value="Pirin_N_dom"/>
</dbReference>
<evidence type="ECO:0008006" key="8">
    <source>
        <dbReference type="Google" id="ProtNLM"/>
    </source>
</evidence>
<comment type="caution">
    <text evidence="6">The sequence shown here is derived from an EMBL/GenBank/DDBJ whole genome shotgun (WGS) entry which is preliminary data.</text>
</comment>
<dbReference type="EMBL" id="NDYI01000003">
    <property type="protein sequence ID" value="OXZ39636.1"/>
    <property type="molecule type" value="Genomic_DNA"/>
</dbReference>
<accession>A0A233W4Q0</accession>
<feature type="domain" description="Pirin N-terminal" evidence="4">
    <location>
        <begin position="24"/>
        <end position="119"/>
    </location>
</feature>
<evidence type="ECO:0000256" key="2">
    <source>
        <dbReference type="PIRSR" id="PIRSR006232-1"/>
    </source>
</evidence>
<keyword evidence="2" id="KW-0479">Metal-binding</keyword>
<dbReference type="InterPro" id="IPR008778">
    <property type="entry name" value="Pirin_C_dom"/>
</dbReference>
<evidence type="ECO:0000313" key="7">
    <source>
        <dbReference type="Proteomes" id="UP000215361"/>
    </source>
</evidence>
<comment type="cofactor">
    <cofactor evidence="2">
        <name>Fe cation</name>
        <dbReference type="ChEBI" id="CHEBI:24875"/>
    </cofactor>
    <text evidence="2">Binds 1 Fe cation per subunit.</text>
</comment>
<gene>
    <name evidence="6" type="ORF">B9N56_00745</name>
</gene>
<evidence type="ECO:0000256" key="3">
    <source>
        <dbReference type="RuleBase" id="RU003457"/>
    </source>
</evidence>
<dbReference type="PANTHER" id="PTHR13903:SF8">
    <property type="entry name" value="PIRIN"/>
    <property type="match status" value="1"/>
</dbReference>
<feature type="binding site" evidence="2">
    <location>
        <position position="60"/>
    </location>
    <ligand>
        <name>Fe cation</name>
        <dbReference type="ChEBI" id="CHEBI:24875"/>
    </ligand>
</feature>
<reference evidence="7" key="1">
    <citation type="submission" date="2017-04" db="EMBL/GenBank/DDBJ databases">
        <title>Finegoldia magna isolated from orthopedic joint implant-associated infections.</title>
        <authorList>
            <person name="Bjorklund S."/>
            <person name="Bruggemann H."/>
            <person name="Jensen A."/>
            <person name="Hellmark B."/>
            <person name="Soderquist B."/>
        </authorList>
    </citation>
    <scope>NUCLEOTIDE SEQUENCE [LARGE SCALE GENOMIC DNA]</scope>
    <source>
        <strain evidence="7">08T492</strain>
    </source>
</reference>
<feature type="binding site" evidence="2">
    <location>
        <position position="102"/>
    </location>
    <ligand>
        <name>Fe cation</name>
        <dbReference type="ChEBI" id="CHEBI:24875"/>
    </ligand>
</feature>
<evidence type="ECO:0000259" key="4">
    <source>
        <dbReference type="Pfam" id="PF02678"/>
    </source>
</evidence>
<dbReference type="Pfam" id="PF02678">
    <property type="entry name" value="Pirin"/>
    <property type="match status" value="1"/>
</dbReference>
<feature type="binding site" evidence="2">
    <location>
        <position position="104"/>
    </location>
    <ligand>
        <name>Fe cation</name>
        <dbReference type="ChEBI" id="CHEBI:24875"/>
    </ligand>
</feature>
<organism evidence="6 7">
    <name type="scientific">Finegoldia magna</name>
    <name type="common">Peptostreptococcus magnus</name>
    <dbReference type="NCBI Taxonomy" id="1260"/>
    <lineage>
        <taxon>Bacteria</taxon>
        <taxon>Bacillati</taxon>
        <taxon>Bacillota</taxon>
        <taxon>Tissierellia</taxon>
        <taxon>Tissierellales</taxon>
        <taxon>Peptoniphilaceae</taxon>
        <taxon>Finegoldia</taxon>
    </lineage>
</organism>
<name>A0A233W4Q0_FINMA</name>
<dbReference type="InterPro" id="IPR011051">
    <property type="entry name" value="RmlC_Cupin_sf"/>
</dbReference>
<dbReference type="GO" id="GO:0046872">
    <property type="term" value="F:metal ion binding"/>
    <property type="evidence" value="ECO:0007669"/>
    <property type="project" value="UniProtKB-KW"/>
</dbReference>
<dbReference type="Proteomes" id="UP000215361">
    <property type="component" value="Unassembled WGS sequence"/>
</dbReference>
<sequence>MKRKILNRTQGFRTKDGAGVSLVRVLSRNTTKEYDPVLMLDSFDSVDPDDYIKGFPMHPHRGIETITYLREGTMTHKDSMGNEDTITDNEVQWMTAGSGIMHEEMPKPSKRMLGVQLWLNLLSKDKMVRPHYQSLRGDDLKIVEEDFARVKVISGEYKGTKGYAPKYLPLDFYEIEIKKNEEFTIDTKDDQQVILFTLIGDIEVEGDVVSEKTAVTTTDGDKLTIKAKDEDVIVLFLQSIPTNEPIAWAGPIVMNTNEDLRQASLDLRNGTFIKEKPEEDQ</sequence>
<proteinExistence type="inferred from homology"/>
<dbReference type="Gene3D" id="2.60.120.10">
    <property type="entry name" value="Jelly Rolls"/>
    <property type="match status" value="2"/>
</dbReference>
<dbReference type="InterPro" id="IPR012093">
    <property type="entry name" value="Pirin"/>
</dbReference>
<dbReference type="PIRSF" id="PIRSF006232">
    <property type="entry name" value="Pirin"/>
    <property type="match status" value="1"/>
</dbReference>
<dbReference type="PANTHER" id="PTHR13903">
    <property type="entry name" value="PIRIN-RELATED"/>
    <property type="match status" value="1"/>
</dbReference>
<dbReference type="Pfam" id="PF05726">
    <property type="entry name" value="Pirin_C"/>
    <property type="match status" value="1"/>
</dbReference>
<dbReference type="SUPFAM" id="SSF51182">
    <property type="entry name" value="RmlC-like cupins"/>
    <property type="match status" value="1"/>
</dbReference>
<dbReference type="RefSeq" id="WP_094202452.1">
    <property type="nucleotide sequence ID" value="NZ_NDYI01000003.1"/>
</dbReference>
<evidence type="ECO:0000259" key="5">
    <source>
        <dbReference type="Pfam" id="PF05726"/>
    </source>
</evidence>
<keyword evidence="2" id="KW-0408">Iron</keyword>
<dbReference type="CDD" id="cd02247">
    <property type="entry name" value="cupin_pirin_C"/>
    <property type="match status" value="1"/>
</dbReference>
<protein>
    <recommendedName>
        <fullName evidence="8">Pirin family protein</fullName>
    </recommendedName>
</protein>
<comment type="similarity">
    <text evidence="1 3">Belongs to the pirin family.</text>
</comment>
<feature type="binding site" evidence="2">
    <location>
        <position position="58"/>
    </location>
    <ligand>
        <name>Fe cation</name>
        <dbReference type="ChEBI" id="CHEBI:24875"/>
    </ligand>
</feature>